<dbReference type="EMBL" id="JABSTR010000007">
    <property type="protein sequence ID" value="KAH9375532.1"/>
    <property type="molecule type" value="Genomic_DNA"/>
</dbReference>
<dbReference type="Proteomes" id="UP000821853">
    <property type="component" value="Chromosome 5"/>
</dbReference>
<keyword evidence="1" id="KW-0175">Coiled coil</keyword>
<dbReference type="OMA" id="HREAICK"/>
<dbReference type="Pfam" id="PF21787">
    <property type="entry name" value="TNP-like_RNaseH_N"/>
    <property type="match status" value="1"/>
</dbReference>
<dbReference type="VEuPathDB" id="VectorBase:HLOH_042103"/>
<evidence type="ECO:0000256" key="1">
    <source>
        <dbReference type="SAM" id="Coils"/>
    </source>
</evidence>
<gene>
    <name evidence="3" type="ORF">HPB48_021259</name>
</gene>
<proteinExistence type="predicted"/>
<sequence length="693" mass="77987">MIQEHHTKAKNEIQSLKKQVQKLENKADNFAKNSRFLNADQISALSKNSTQGHTWSAETVKQGLQIKFACGTTGYETLRKLGYPLPSSRTLARRIQGLKFLPGILQEVFDVMKCKAESMEDVEKDCVLFLDEMEIAAAFELDRSEDILLGGTTLPSKPDEPANKALVFMLGGINQRWKQVIGYEFTGKHVDGALLKDYVLDIVRRCNQISLRVRAVTCDMGSANRGMWREFGFSSHRNSTTVCSIPHPCLDGKELFFTADAAHVLKNLRGQLLSSEEFTLSEATVLDNKLPSPKVKLEHIKAVVDFDAERELKVAPALSKVHVSNGHFTKMKVGIALQFFREAAPAIRFWVKEGKLEAAAETTAWFMDLVSKWYALMSSRHPSLALSHRNMEKYYAALKTLRLAVETIQGMHMGATSQWKPSQAGLLISTTVVLRLQEVFLGDDRYEFFLTSRLLQDCLENLFSVVRLMKPVPTAYDLKCALRLVSVSQFLHTPRATSYELDDREYLVDLLSQAKKQCSETFSEEIDDSEVLFLEGLTSTECCILYYLGGFILKSVLKCVPCSQCKDALLGAPNNEYASLTVLKEYVSDGHNLVYPSNEVIRTLKNYEEHFTGVTTWCTNSIHTMKSPLKSLTEYLAKIDRPCLNTCADHREAICKMLIATYARLRLRIHLRQYPVTRAEGHGSKTCAGVSLP</sequence>
<dbReference type="OrthoDB" id="8948150at2759"/>
<reference evidence="3 4" key="1">
    <citation type="journal article" date="2020" name="Cell">
        <title>Large-Scale Comparative Analyses of Tick Genomes Elucidate Their Genetic Diversity and Vector Capacities.</title>
        <authorList>
            <consortium name="Tick Genome and Microbiome Consortium (TIGMIC)"/>
            <person name="Jia N."/>
            <person name="Wang J."/>
            <person name="Shi W."/>
            <person name="Du L."/>
            <person name="Sun Y."/>
            <person name="Zhan W."/>
            <person name="Jiang J.F."/>
            <person name="Wang Q."/>
            <person name="Zhang B."/>
            <person name="Ji P."/>
            <person name="Bell-Sakyi L."/>
            <person name="Cui X.M."/>
            <person name="Yuan T.T."/>
            <person name="Jiang B.G."/>
            <person name="Yang W.F."/>
            <person name="Lam T.T."/>
            <person name="Chang Q.C."/>
            <person name="Ding S.J."/>
            <person name="Wang X.J."/>
            <person name="Zhu J.G."/>
            <person name="Ruan X.D."/>
            <person name="Zhao L."/>
            <person name="Wei J.T."/>
            <person name="Ye R.Z."/>
            <person name="Que T.C."/>
            <person name="Du C.H."/>
            <person name="Zhou Y.H."/>
            <person name="Cheng J.X."/>
            <person name="Dai P.F."/>
            <person name="Guo W.B."/>
            <person name="Han X.H."/>
            <person name="Huang E.J."/>
            <person name="Li L.F."/>
            <person name="Wei W."/>
            <person name="Gao Y.C."/>
            <person name="Liu J.Z."/>
            <person name="Shao H.Z."/>
            <person name="Wang X."/>
            <person name="Wang C.C."/>
            <person name="Yang T.C."/>
            <person name="Huo Q.B."/>
            <person name="Li W."/>
            <person name="Chen H.Y."/>
            <person name="Chen S.E."/>
            <person name="Zhou L.G."/>
            <person name="Ni X.B."/>
            <person name="Tian J.H."/>
            <person name="Sheng Y."/>
            <person name="Liu T."/>
            <person name="Pan Y.S."/>
            <person name="Xia L.Y."/>
            <person name="Li J."/>
            <person name="Zhao F."/>
            <person name="Cao W.C."/>
        </authorList>
    </citation>
    <scope>NUCLEOTIDE SEQUENCE [LARGE SCALE GENOMIC DNA]</scope>
    <source>
        <strain evidence="3">HaeL-2018</strain>
    </source>
</reference>
<evidence type="ECO:0000313" key="3">
    <source>
        <dbReference type="EMBL" id="KAH9375532.1"/>
    </source>
</evidence>
<evidence type="ECO:0000259" key="2">
    <source>
        <dbReference type="Pfam" id="PF21787"/>
    </source>
</evidence>
<feature type="coiled-coil region" evidence="1">
    <location>
        <begin position="6"/>
        <end position="40"/>
    </location>
</feature>
<feature type="domain" description="Transposable element P transposase-like RNase H" evidence="2">
    <location>
        <begin position="102"/>
        <end position="232"/>
    </location>
</feature>
<dbReference type="AlphaFoldDB" id="A0A9J6GN16"/>
<keyword evidence="4" id="KW-1185">Reference proteome</keyword>
<comment type="caution">
    <text evidence="3">The sequence shown here is derived from an EMBL/GenBank/DDBJ whole genome shotgun (WGS) entry which is preliminary data.</text>
</comment>
<accession>A0A9J6GN16</accession>
<protein>
    <recommendedName>
        <fullName evidence="2">Transposable element P transposase-like RNase H domain-containing protein</fullName>
    </recommendedName>
</protein>
<name>A0A9J6GN16_HAELO</name>
<dbReference type="InterPro" id="IPR048365">
    <property type="entry name" value="TNP-like_RNaseH_N"/>
</dbReference>
<evidence type="ECO:0000313" key="4">
    <source>
        <dbReference type="Proteomes" id="UP000821853"/>
    </source>
</evidence>
<organism evidence="3 4">
    <name type="scientific">Haemaphysalis longicornis</name>
    <name type="common">Bush tick</name>
    <dbReference type="NCBI Taxonomy" id="44386"/>
    <lineage>
        <taxon>Eukaryota</taxon>
        <taxon>Metazoa</taxon>
        <taxon>Ecdysozoa</taxon>
        <taxon>Arthropoda</taxon>
        <taxon>Chelicerata</taxon>
        <taxon>Arachnida</taxon>
        <taxon>Acari</taxon>
        <taxon>Parasitiformes</taxon>
        <taxon>Ixodida</taxon>
        <taxon>Ixodoidea</taxon>
        <taxon>Ixodidae</taxon>
        <taxon>Haemaphysalinae</taxon>
        <taxon>Haemaphysalis</taxon>
    </lineage>
</organism>